<comment type="cofactor">
    <cofactor evidence="9">
        <name>Zn(2+)</name>
        <dbReference type="ChEBI" id="CHEBI:29105"/>
    </cofactor>
</comment>
<sequence>MGRNPKTETGLRRAVFLDRDGVINDTVDRGENVFVQDKKVRWTAPWRHDEFHCKDGVAVALEEFGKLGFLKILVTNQPDVVYGNMSQLEYDKIMADIKELSLDDIFVCMHGRDDGCECKKPKPGMLISAAQKWGIDLKKSFMVGDSESDIKASQAAGCKTILIDCAQNKNLKADARVTNLSEAVRYIHENIY</sequence>
<dbReference type="PANTHER" id="PTHR42891:SF1">
    <property type="entry name" value="D-GLYCERO-BETA-D-MANNO-HEPTOSE-1,7-BISPHOSPHATE 7-PHOSPHATASE"/>
    <property type="match status" value="1"/>
</dbReference>
<dbReference type="InterPro" id="IPR036412">
    <property type="entry name" value="HAD-like_sf"/>
</dbReference>
<evidence type="ECO:0000256" key="1">
    <source>
        <dbReference type="ARBA" id="ARBA00004496"/>
    </source>
</evidence>
<dbReference type="GO" id="GO:0005737">
    <property type="term" value="C:cytoplasm"/>
    <property type="evidence" value="ECO:0007669"/>
    <property type="project" value="UniProtKB-SubCell"/>
</dbReference>
<comment type="caution">
    <text evidence="10">The sequence shown here is derived from an EMBL/GenBank/DDBJ whole genome shotgun (WGS) entry which is preliminary data.</text>
</comment>
<evidence type="ECO:0000256" key="9">
    <source>
        <dbReference type="PIRSR" id="PIRSR004682-4"/>
    </source>
</evidence>
<dbReference type="PANTHER" id="PTHR42891">
    <property type="entry name" value="D-GLYCERO-BETA-D-MANNO-HEPTOSE-1,7-BISPHOSPHATE 7-PHOSPHATASE"/>
    <property type="match status" value="1"/>
</dbReference>
<dbReference type="Proteomes" id="UP000178743">
    <property type="component" value="Unassembled WGS sequence"/>
</dbReference>
<dbReference type="InterPro" id="IPR006543">
    <property type="entry name" value="Histidinol-phos"/>
</dbReference>
<dbReference type="NCBIfam" id="TIGR01549">
    <property type="entry name" value="HAD-SF-IA-v1"/>
    <property type="match status" value="1"/>
</dbReference>
<dbReference type="PIRSF" id="PIRSF004682">
    <property type="entry name" value="GmhB"/>
    <property type="match status" value="1"/>
</dbReference>
<feature type="binding site" evidence="9">
    <location>
        <position position="108"/>
    </location>
    <ligand>
        <name>Zn(2+)</name>
        <dbReference type="ChEBI" id="CHEBI:29105"/>
    </ligand>
</feature>
<dbReference type="NCBIfam" id="TIGR01656">
    <property type="entry name" value="Histidinol-ppas"/>
    <property type="match status" value="1"/>
</dbReference>
<name>A0A1F5WAL9_9BACT</name>
<dbReference type="InterPro" id="IPR023214">
    <property type="entry name" value="HAD_sf"/>
</dbReference>
<organism evidence="10 11">
    <name type="scientific">Candidatus Giovannonibacteria bacterium RIFCSPHIGHO2_02_FULL_45_40</name>
    <dbReference type="NCBI Taxonomy" id="1798337"/>
    <lineage>
        <taxon>Bacteria</taxon>
        <taxon>Candidatus Giovannoniibacteriota</taxon>
    </lineage>
</organism>
<comment type="similarity">
    <text evidence="7">Belongs to the gmhB family.</text>
</comment>
<evidence type="ECO:0000256" key="2">
    <source>
        <dbReference type="ARBA" id="ARBA00022490"/>
    </source>
</evidence>
<dbReference type="EC" id="3.1.3.-" evidence="7"/>
<accession>A0A1F5WAL9</accession>
<comment type="subcellular location">
    <subcellularLocation>
        <location evidence="1 7">Cytoplasm</location>
    </subcellularLocation>
</comment>
<dbReference type="InterPro" id="IPR004446">
    <property type="entry name" value="Heptose_bisP_phosphatase"/>
</dbReference>
<reference evidence="10 11" key="1">
    <citation type="journal article" date="2016" name="Nat. Commun.">
        <title>Thousands of microbial genomes shed light on interconnected biogeochemical processes in an aquifer system.</title>
        <authorList>
            <person name="Anantharaman K."/>
            <person name="Brown C.T."/>
            <person name="Hug L.A."/>
            <person name="Sharon I."/>
            <person name="Castelle C.J."/>
            <person name="Probst A.J."/>
            <person name="Thomas B.C."/>
            <person name="Singh A."/>
            <person name="Wilkins M.J."/>
            <person name="Karaoz U."/>
            <person name="Brodie E.L."/>
            <person name="Williams K.H."/>
            <person name="Hubbard S.S."/>
            <person name="Banfield J.F."/>
        </authorList>
    </citation>
    <scope>NUCLEOTIDE SEQUENCE [LARGE SCALE GENOMIC DNA]</scope>
</reference>
<feature type="active site" description="Nucleophile" evidence="8">
    <location>
        <position position="18"/>
    </location>
</feature>
<dbReference type="NCBIfam" id="TIGR01662">
    <property type="entry name" value="HAD-SF-IIIA"/>
    <property type="match status" value="1"/>
</dbReference>
<keyword evidence="2 7" id="KW-0963">Cytoplasm</keyword>
<evidence type="ECO:0000256" key="6">
    <source>
        <dbReference type="ARBA" id="ARBA00031828"/>
    </source>
</evidence>
<keyword evidence="3 9" id="KW-0479">Metal-binding</keyword>
<feature type="binding site" evidence="9">
    <location>
        <position position="118"/>
    </location>
    <ligand>
        <name>Zn(2+)</name>
        <dbReference type="ChEBI" id="CHEBI:29105"/>
    </ligand>
</feature>
<evidence type="ECO:0000256" key="3">
    <source>
        <dbReference type="ARBA" id="ARBA00022723"/>
    </source>
</evidence>
<dbReference type="AlphaFoldDB" id="A0A1F5WAL9"/>
<evidence type="ECO:0000313" key="11">
    <source>
        <dbReference type="Proteomes" id="UP000178743"/>
    </source>
</evidence>
<feature type="binding site" evidence="9">
    <location>
        <position position="145"/>
    </location>
    <ligand>
        <name>Mg(2+)</name>
        <dbReference type="ChEBI" id="CHEBI:18420"/>
    </ligand>
</feature>
<evidence type="ECO:0000256" key="8">
    <source>
        <dbReference type="PIRSR" id="PIRSR004682-1"/>
    </source>
</evidence>
<keyword evidence="9" id="KW-0460">Magnesium</keyword>
<evidence type="ECO:0000256" key="4">
    <source>
        <dbReference type="ARBA" id="ARBA00022801"/>
    </source>
</evidence>
<dbReference type="EMBL" id="MFHP01000017">
    <property type="protein sequence ID" value="OGF72697.1"/>
    <property type="molecule type" value="Genomic_DNA"/>
</dbReference>
<feature type="binding site" evidence="9">
    <location>
        <position position="110"/>
    </location>
    <ligand>
        <name>Zn(2+)</name>
        <dbReference type="ChEBI" id="CHEBI:29105"/>
    </ligand>
</feature>
<evidence type="ECO:0000256" key="7">
    <source>
        <dbReference type="PIRNR" id="PIRNR004682"/>
    </source>
</evidence>
<evidence type="ECO:0000313" key="10">
    <source>
        <dbReference type="EMBL" id="OGF72697.1"/>
    </source>
</evidence>
<feature type="binding site" evidence="9">
    <location>
        <position position="18"/>
    </location>
    <ligand>
        <name>Mg(2+)</name>
        <dbReference type="ChEBI" id="CHEBI:18420"/>
    </ligand>
</feature>
<keyword evidence="9" id="KW-0862">Zinc</keyword>
<dbReference type="InterPro" id="IPR006439">
    <property type="entry name" value="HAD-SF_hydro_IA"/>
</dbReference>
<protein>
    <recommendedName>
        <fullName evidence="6 7">D,D-heptose 1,7-bisphosphate phosphatase</fullName>
        <ecNumber evidence="7">3.1.3.-</ecNumber>
    </recommendedName>
</protein>
<comment type="cofactor">
    <cofactor evidence="9">
        <name>Mg(2+)</name>
        <dbReference type="ChEBI" id="CHEBI:18420"/>
    </cofactor>
</comment>
<dbReference type="GO" id="GO:0046872">
    <property type="term" value="F:metal ion binding"/>
    <property type="evidence" value="ECO:0007669"/>
    <property type="project" value="UniProtKB-KW"/>
</dbReference>
<feature type="active site" description="Proton donor" evidence="8">
    <location>
        <position position="20"/>
    </location>
</feature>
<feature type="binding site" evidence="9">
    <location>
        <position position="116"/>
    </location>
    <ligand>
        <name>Zn(2+)</name>
        <dbReference type="ChEBI" id="CHEBI:29105"/>
    </ligand>
</feature>
<dbReference type="Gene3D" id="3.40.50.1000">
    <property type="entry name" value="HAD superfamily/HAD-like"/>
    <property type="match status" value="1"/>
</dbReference>
<dbReference type="SUPFAM" id="SSF56784">
    <property type="entry name" value="HAD-like"/>
    <property type="match status" value="1"/>
</dbReference>
<evidence type="ECO:0000256" key="5">
    <source>
        <dbReference type="ARBA" id="ARBA00023277"/>
    </source>
</evidence>
<proteinExistence type="inferred from homology"/>
<keyword evidence="5 7" id="KW-0119">Carbohydrate metabolism</keyword>
<keyword evidence="4 7" id="KW-0378">Hydrolase</keyword>
<dbReference type="GO" id="GO:0016791">
    <property type="term" value="F:phosphatase activity"/>
    <property type="evidence" value="ECO:0007669"/>
    <property type="project" value="InterPro"/>
</dbReference>
<dbReference type="GO" id="GO:0005975">
    <property type="term" value="P:carbohydrate metabolic process"/>
    <property type="evidence" value="ECO:0007669"/>
    <property type="project" value="InterPro"/>
</dbReference>
<dbReference type="InterPro" id="IPR006549">
    <property type="entry name" value="HAD-SF_hydro_IIIA"/>
</dbReference>
<gene>
    <name evidence="10" type="ORF">A3C05_00260</name>
</gene>
<feature type="binding site" evidence="9">
    <location>
        <position position="20"/>
    </location>
    <ligand>
        <name>Mg(2+)</name>
        <dbReference type="ChEBI" id="CHEBI:18420"/>
    </ligand>
</feature>
<dbReference type="Pfam" id="PF13242">
    <property type="entry name" value="Hydrolase_like"/>
    <property type="match status" value="1"/>
</dbReference>